<proteinExistence type="predicted"/>
<accession>A0ACC2IXK6</accession>
<organism evidence="1 2">
    <name type="scientific">Nemania bipapillata</name>
    <dbReference type="NCBI Taxonomy" id="110536"/>
    <lineage>
        <taxon>Eukaryota</taxon>
        <taxon>Fungi</taxon>
        <taxon>Dikarya</taxon>
        <taxon>Ascomycota</taxon>
        <taxon>Pezizomycotina</taxon>
        <taxon>Sordariomycetes</taxon>
        <taxon>Xylariomycetidae</taxon>
        <taxon>Xylariales</taxon>
        <taxon>Xylariaceae</taxon>
        <taxon>Nemania</taxon>
    </lineage>
</organism>
<dbReference type="EMBL" id="JAPESX010000727">
    <property type="protein sequence ID" value="KAJ8119960.1"/>
    <property type="molecule type" value="Genomic_DNA"/>
</dbReference>
<reference evidence="1" key="1">
    <citation type="submission" date="2022-11" db="EMBL/GenBank/DDBJ databases">
        <title>Genome Sequence of Nemania bipapillata.</title>
        <authorList>
            <person name="Buettner E."/>
        </authorList>
    </citation>
    <scope>NUCLEOTIDE SEQUENCE</scope>
    <source>
        <strain evidence="1">CP14</strain>
    </source>
</reference>
<sequence length="140" mass="14903">MFRSALLRSAATVSRATVRPIAAQSAFAIPRAAASAFAPASRVVAVPAVRMYSAGGSLQKEEVESRIMGILSGFDKVNDPSNIKPNAHFSNDLALDSLDTVEVVMAIEEEFSIEIPDKDADAIHSVNQAVDYILSQPDAN</sequence>
<gene>
    <name evidence="1" type="ORF">ONZ43_g3209</name>
</gene>
<dbReference type="Proteomes" id="UP001153334">
    <property type="component" value="Unassembled WGS sequence"/>
</dbReference>
<name>A0ACC2IXK6_9PEZI</name>
<keyword evidence="2" id="KW-1185">Reference proteome</keyword>
<protein>
    <submittedName>
        <fullName evidence="1">Uncharacterized protein</fullName>
    </submittedName>
</protein>
<evidence type="ECO:0000313" key="1">
    <source>
        <dbReference type="EMBL" id="KAJ8119960.1"/>
    </source>
</evidence>
<evidence type="ECO:0000313" key="2">
    <source>
        <dbReference type="Proteomes" id="UP001153334"/>
    </source>
</evidence>
<comment type="caution">
    <text evidence="1">The sequence shown here is derived from an EMBL/GenBank/DDBJ whole genome shotgun (WGS) entry which is preliminary data.</text>
</comment>